<comment type="cofactor">
    <cofactor evidence="12 13">
        <name>Fe cation</name>
        <dbReference type="ChEBI" id="CHEBI:24875"/>
    </cofactor>
    <text evidence="12 13">Binds 2 iron ions per subunit.</text>
</comment>
<evidence type="ECO:0000256" key="8">
    <source>
        <dbReference type="ARBA" id="ARBA00023002"/>
    </source>
</evidence>
<evidence type="ECO:0000256" key="10">
    <source>
        <dbReference type="ARBA" id="ARBA00029668"/>
    </source>
</evidence>
<dbReference type="GeneTree" id="ENSGT00390000016211"/>
<dbReference type="HOGENOM" id="CLU_050259_1_0_1"/>
<dbReference type="GO" id="GO:0019310">
    <property type="term" value="P:inositol catabolic process"/>
    <property type="evidence" value="ECO:0000318"/>
    <property type="project" value="GO_Central"/>
</dbReference>
<evidence type="ECO:0000256" key="5">
    <source>
        <dbReference type="ARBA" id="ARBA00019269"/>
    </source>
</evidence>
<dbReference type="KEGG" id="cin:100185699"/>
<evidence type="ECO:0000256" key="13">
    <source>
        <dbReference type="RuleBase" id="RU367039"/>
    </source>
</evidence>
<evidence type="ECO:0000256" key="9">
    <source>
        <dbReference type="ARBA" id="ARBA00023004"/>
    </source>
</evidence>
<dbReference type="InterPro" id="IPR007828">
    <property type="entry name" value="Inositol_oxygenase"/>
</dbReference>
<dbReference type="InParanoid" id="F6S6A5"/>
<dbReference type="GO" id="GO:0005506">
    <property type="term" value="F:iron ion binding"/>
    <property type="evidence" value="ECO:0007669"/>
    <property type="project" value="InterPro"/>
</dbReference>
<dbReference type="Pfam" id="PF05153">
    <property type="entry name" value="MIOX"/>
    <property type="match status" value="1"/>
</dbReference>
<evidence type="ECO:0000256" key="11">
    <source>
        <dbReference type="ARBA" id="ARBA00048271"/>
    </source>
</evidence>
<feature type="binding site" evidence="12">
    <location>
        <position position="124"/>
    </location>
    <ligand>
        <name>Fe cation</name>
        <dbReference type="ChEBI" id="CHEBI:24875"/>
        <label>1</label>
    </ligand>
</feature>
<comment type="catalytic activity">
    <reaction evidence="11 13">
        <text>myo-inositol + O2 = D-glucuronate + H2O + H(+)</text>
        <dbReference type="Rhea" id="RHEA:23696"/>
        <dbReference type="ChEBI" id="CHEBI:15377"/>
        <dbReference type="ChEBI" id="CHEBI:15378"/>
        <dbReference type="ChEBI" id="CHEBI:15379"/>
        <dbReference type="ChEBI" id="CHEBI:17268"/>
        <dbReference type="ChEBI" id="CHEBI:58720"/>
        <dbReference type="EC" id="1.13.99.1"/>
    </reaction>
</comment>
<evidence type="ECO:0000256" key="7">
    <source>
        <dbReference type="ARBA" id="ARBA00022723"/>
    </source>
</evidence>
<dbReference type="OMA" id="RYNTKYG"/>
<dbReference type="EC" id="1.13.99.1" evidence="4 13"/>
<feature type="binding site" evidence="12">
    <location>
        <position position="98"/>
    </location>
    <ligand>
        <name>Fe cation</name>
        <dbReference type="ChEBI" id="CHEBI:24875"/>
        <label>1</label>
    </ligand>
</feature>
<evidence type="ECO:0000256" key="2">
    <source>
        <dbReference type="ARBA" id="ARBA00005167"/>
    </source>
</evidence>
<feature type="binding site" evidence="12">
    <location>
        <position position="123"/>
    </location>
    <ligand>
        <name>Fe cation</name>
        <dbReference type="ChEBI" id="CHEBI:24875"/>
        <label>1</label>
    </ligand>
</feature>
<keyword evidence="9 12" id="KW-0408">Iron</keyword>
<keyword evidence="6 13" id="KW-0963">Cytoplasm</keyword>
<comment type="pathway">
    <text evidence="2 13">Polyol metabolism; myo-inositol degradation into D-glucuronate; D-glucuronate from myo-inositol: step 1/1.</text>
</comment>
<feature type="binding site" evidence="12">
    <location>
        <position position="220"/>
    </location>
    <ligand>
        <name>Fe cation</name>
        <dbReference type="ChEBI" id="CHEBI:24875"/>
        <label>2</label>
    </ligand>
</feature>
<evidence type="ECO:0000256" key="3">
    <source>
        <dbReference type="ARBA" id="ARBA00005286"/>
    </source>
</evidence>
<dbReference type="GO" id="GO:0005737">
    <property type="term" value="C:cytoplasm"/>
    <property type="evidence" value="ECO:0007669"/>
    <property type="project" value="UniProtKB-SubCell"/>
</dbReference>
<evidence type="ECO:0000256" key="1">
    <source>
        <dbReference type="ARBA" id="ARBA00004496"/>
    </source>
</evidence>
<comment type="subcellular location">
    <subcellularLocation>
        <location evidence="1 13">Cytoplasm</location>
    </subcellularLocation>
</comment>
<feature type="binding site" evidence="12">
    <location>
        <position position="253"/>
    </location>
    <ligand>
        <name>Fe cation</name>
        <dbReference type="ChEBI" id="CHEBI:24875"/>
        <label>1</label>
    </ligand>
</feature>
<dbReference type="PANTHER" id="PTHR12588:SF0">
    <property type="entry name" value="INOSITOL OXYGENASE"/>
    <property type="match status" value="1"/>
</dbReference>
<sequence length="285" mass="33496">MATTTLENTTVITDAFKYKNDCDREGFRDFSTEGQRFDIVYNTYVKMHTNQCVDFVRRKQDEWLKFNHGEFTIMEVLDLLDGFVDEADPDVDFPNSFHAFQTAEGLRKDHPDKDWMHLCGLVHDLGKVMGVWGEKQFCTVGDTFVVGAEFPPSIVYRDSTFGSNPDLNDPRYNTKYGMYEPNCGLDNVLISWGHDEYMYQVLKHNKSTLPEEAMYCIRFHSFYPWHTGGDYDHLCSEKDQKMMKWIKLFNKHDLYTKSPDFPNIDEIKPYYQSLIDKYMPGKLKF</sequence>
<dbReference type="STRING" id="7719.ENSCINP00000009005"/>
<dbReference type="PANTHER" id="PTHR12588">
    <property type="entry name" value="MYOINOSITOL OXYGENASE"/>
    <property type="match status" value="1"/>
</dbReference>
<dbReference type="OrthoDB" id="5151075at2759"/>
<protein>
    <recommendedName>
        <fullName evidence="5 13">Inositol oxygenase</fullName>
        <ecNumber evidence="4 13">1.13.99.1</ecNumber>
    </recommendedName>
    <alternativeName>
        <fullName evidence="10 13">Myo-inositol oxygenase</fullName>
    </alternativeName>
</protein>
<reference evidence="15" key="1">
    <citation type="journal article" date="2002" name="Science">
        <title>The draft genome of Ciona intestinalis: insights into chordate and vertebrate origins.</title>
        <authorList>
            <person name="Dehal P."/>
            <person name="Satou Y."/>
            <person name="Campbell R.K."/>
            <person name="Chapman J."/>
            <person name="Degnan B."/>
            <person name="De Tomaso A."/>
            <person name="Davidson B."/>
            <person name="Di Gregorio A."/>
            <person name="Gelpke M."/>
            <person name="Goodstein D.M."/>
            <person name="Harafuji N."/>
            <person name="Hastings K.E."/>
            <person name="Ho I."/>
            <person name="Hotta K."/>
            <person name="Huang W."/>
            <person name="Kawashima T."/>
            <person name="Lemaire P."/>
            <person name="Martinez D."/>
            <person name="Meinertzhagen I.A."/>
            <person name="Necula S."/>
            <person name="Nonaka M."/>
            <person name="Putnam N."/>
            <person name="Rash S."/>
            <person name="Saiga H."/>
            <person name="Satake M."/>
            <person name="Terry A."/>
            <person name="Yamada L."/>
            <person name="Wang H.G."/>
            <person name="Awazu S."/>
            <person name="Azumi K."/>
            <person name="Boore J."/>
            <person name="Branno M."/>
            <person name="Chin-Bow S."/>
            <person name="DeSantis R."/>
            <person name="Doyle S."/>
            <person name="Francino P."/>
            <person name="Keys D.N."/>
            <person name="Haga S."/>
            <person name="Hayashi H."/>
            <person name="Hino K."/>
            <person name="Imai K.S."/>
            <person name="Inaba K."/>
            <person name="Kano S."/>
            <person name="Kobayashi K."/>
            <person name="Kobayashi M."/>
            <person name="Lee B.I."/>
            <person name="Makabe K.W."/>
            <person name="Manohar C."/>
            <person name="Matassi G."/>
            <person name="Medina M."/>
            <person name="Mochizuki Y."/>
            <person name="Mount S."/>
            <person name="Morishita T."/>
            <person name="Miura S."/>
            <person name="Nakayama A."/>
            <person name="Nishizaka S."/>
            <person name="Nomoto H."/>
            <person name="Ohta F."/>
            <person name="Oishi K."/>
            <person name="Rigoutsos I."/>
            <person name="Sano M."/>
            <person name="Sasaki A."/>
            <person name="Sasakura Y."/>
            <person name="Shoguchi E."/>
            <person name="Shin-i T."/>
            <person name="Spagnuolo A."/>
            <person name="Stainier D."/>
            <person name="Suzuki M.M."/>
            <person name="Tassy O."/>
            <person name="Takatori N."/>
            <person name="Tokuoka M."/>
            <person name="Yagi K."/>
            <person name="Yoshizaki F."/>
            <person name="Wada S."/>
            <person name="Zhang C."/>
            <person name="Hyatt P.D."/>
            <person name="Larimer F."/>
            <person name="Detter C."/>
            <person name="Doggett N."/>
            <person name="Glavina T."/>
            <person name="Hawkins T."/>
            <person name="Richardson P."/>
            <person name="Lucas S."/>
            <person name="Kohara Y."/>
            <person name="Levine M."/>
            <person name="Satoh N."/>
            <person name="Rokhsar D.S."/>
        </authorList>
    </citation>
    <scope>NUCLEOTIDE SEQUENCE [LARGE SCALE GENOMIC DNA]</scope>
</reference>
<dbReference type="UniPathway" id="UPA00111">
    <property type="reaction ID" value="UER00527"/>
</dbReference>
<dbReference type="FunCoup" id="F6S6A5">
    <property type="interactions" value="9"/>
</dbReference>
<dbReference type="GeneID" id="100185699"/>
<keyword evidence="7 12" id="KW-0479">Metal-binding</keyword>
<accession>A0A1W2W740</accession>
<reference evidence="14" key="2">
    <citation type="submission" date="2025-08" db="UniProtKB">
        <authorList>
            <consortium name="Ensembl"/>
        </authorList>
    </citation>
    <scope>IDENTIFICATION</scope>
</reference>
<evidence type="ECO:0000313" key="15">
    <source>
        <dbReference type="Proteomes" id="UP000008144"/>
    </source>
</evidence>
<keyword evidence="8 13" id="KW-0560">Oxidoreductase</keyword>
<dbReference type="Ensembl" id="ENSCINT00000009005.3">
    <property type="protein sequence ID" value="ENSCINP00000009005.3"/>
    <property type="gene ID" value="ENSCING00000004360.3"/>
</dbReference>
<accession>F6S6A5</accession>
<dbReference type="Proteomes" id="UP000008144">
    <property type="component" value="Unassembled WGS sequence"/>
</dbReference>
<feature type="binding site" evidence="12">
    <location>
        <position position="194"/>
    </location>
    <ligand>
        <name>Fe cation</name>
        <dbReference type="ChEBI" id="CHEBI:24875"/>
        <label>2</label>
    </ligand>
</feature>
<evidence type="ECO:0000256" key="12">
    <source>
        <dbReference type="PIRSR" id="PIRSR607828-2"/>
    </source>
</evidence>
<dbReference type="AlphaFoldDB" id="F6S6A5"/>
<organism evidence="14 15">
    <name type="scientific">Ciona intestinalis</name>
    <name type="common">Transparent sea squirt</name>
    <name type="synonym">Ascidia intestinalis</name>
    <dbReference type="NCBI Taxonomy" id="7719"/>
    <lineage>
        <taxon>Eukaryota</taxon>
        <taxon>Metazoa</taxon>
        <taxon>Chordata</taxon>
        <taxon>Tunicata</taxon>
        <taxon>Ascidiacea</taxon>
        <taxon>Phlebobranchia</taxon>
        <taxon>Cionidae</taxon>
        <taxon>Ciona</taxon>
    </lineage>
</organism>
<evidence type="ECO:0000313" key="14">
    <source>
        <dbReference type="Ensembl" id="ENSCINP00000009005.3"/>
    </source>
</evidence>
<evidence type="ECO:0000256" key="6">
    <source>
        <dbReference type="ARBA" id="ARBA00022490"/>
    </source>
</evidence>
<evidence type="ECO:0000256" key="4">
    <source>
        <dbReference type="ARBA" id="ARBA00011919"/>
    </source>
</evidence>
<dbReference type="SUPFAM" id="SSF109604">
    <property type="entry name" value="HD-domain/PDEase-like"/>
    <property type="match status" value="1"/>
</dbReference>
<keyword evidence="15" id="KW-1185">Reference proteome</keyword>
<dbReference type="RefSeq" id="XP_002123012.1">
    <property type="nucleotide sequence ID" value="XM_002122976.4"/>
</dbReference>
<gene>
    <name evidence="14" type="primary">LOC100185699</name>
</gene>
<name>F6S6A5_CIOIN</name>
<dbReference type="GO" id="GO:0050113">
    <property type="term" value="F:inositol oxygenase activity"/>
    <property type="evidence" value="ECO:0000318"/>
    <property type="project" value="GO_Central"/>
</dbReference>
<reference evidence="14" key="3">
    <citation type="submission" date="2025-09" db="UniProtKB">
        <authorList>
            <consortium name="Ensembl"/>
        </authorList>
    </citation>
    <scope>IDENTIFICATION</scope>
</reference>
<comment type="similarity">
    <text evidence="3 13">Belongs to the myo-inositol oxygenase family.</text>
</comment>
<proteinExistence type="inferred from homology"/>